<dbReference type="PROSITE" id="PS50005">
    <property type="entry name" value="TPR"/>
    <property type="match status" value="2"/>
</dbReference>
<dbReference type="FunFam" id="1.25.40.10:FF:000076">
    <property type="entry name" value="calcineurin-binding protein cabin-1 isoform X1"/>
    <property type="match status" value="1"/>
</dbReference>
<feature type="compositionally biased region" description="Low complexity" evidence="4">
    <location>
        <begin position="1715"/>
        <end position="1725"/>
    </location>
</feature>
<dbReference type="GO" id="GO:0006325">
    <property type="term" value="P:chromatin organization"/>
    <property type="evidence" value="ECO:0007669"/>
    <property type="project" value="InterPro"/>
</dbReference>
<feature type="compositionally biased region" description="Basic and acidic residues" evidence="4">
    <location>
        <begin position="1326"/>
        <end position="1336"/>
    </location>
</feature>
<dbReference type="PANTHER" id="PTHR15502:SF7">
    <property type="entry name" value="CALCINEURIN-BINDING PROTEIN CABIN-1"/>
    <property type="match status" value="1"/>
</dbReference>
<dbReference type="InterPro" id="IPR033053">
    <property type="entry name" value="Hir3/CABIN1"/>
</dbReference>
<feature type="domain" description="Calcineurin-binding protein cabin-1 MEF2-binding" evidence="5">
    <location>
        <begin position="2058"/>
        <end position="2092"/>
    </location>
</feature>
<reference evidence="6" key="3">
    <citation type="submission" date="2025-09" db="UniProtKB">
        <authorList>
            <consortium name="Ensembl"/>
        </authorList>
    </citation>
    <scope>IDENTIFICATION</scope>
</reference>
<name>A0A8C3CHF4_CAIMO</name>
<dbReference type="Proteomes" id="UP000694556">
    <property type="component" value="Chromosome 16"/>
</dbReference>
<dbReference type="InterPro" id="IPR015134">
    <property type="entry name" value="MEF2-bd"/>
</dbReference>
<feature type="compositionally biased region" description="Polar residues" evidence="4">
    <location>
        <begin position="1599"/>
        <end position="1610"/>
    </location>
</feature>
<evidence type="ECO:0000313" key="7">
    <source>
        <dbReference type="Proteomes" id="UP000694556"/>
    </source>
</evidence>
<feature type="compositionally biased region" description="Basic and acidic residues" evidence="4">
    <location>
        <begin position="1651"/>
        <end position="1666"/>
    </location>
</feature>
<dbReference type="Gene3D" id="1.25.40.10">
    <property type="entry name" value="Tetratricopeptide repeat domain"/>
    <property type="match status" value="2"/>
</dbReference>
<dbReference type="FunFam" id="1.25.40.10:FF:000083">
    <property type="entry name" value="calcineurin-binding protein cabin-1 isoform X1"/>
    <property type="match status" value="1"/>
</dbReference>
<dbReference type="SUPFAM" id="SSF48452">
    <property type="entry name" value="TPR-like"/>
    <property type="match status" value="2"/>
</dbReference>
<evidence type="ECO:0000313" key="6">
    <source>
        <dbReference type="Ensembl" id="ENSCMMP00000019577.1"/>
    </source>
</evidence>
<organism evidence="6 7">
    <name type="scientific">Cairina moschata</name>
    <name type="common">Muscovy duck</name>
    <dbReference type="NCBI Taxonomy" id="8855"/>
    <lineage>
        <taxon>Eukaryota</taxon>
        <taxon>Metazoa</taxon>
        <taxon>Chordata</taxon>
        <taxon>Craniata</taxon>
        <taxon>Vertebrata</taxon>
        <taxon>Euteleostomi</taxon>
        <taxon>Archelosauria</taxon>
        <taxon>Archosauria</taxon>
        <taxon>Dinosauria</taxon>
        <taxon>Saurischia</taxon>
        <taxon>Theropoda</taxon>
        <taxon>Coelurosauria</taxon>
        <taxon>Aves</taxon>
        <taxon>Neognathae</taxon>
        <taxon>Galloanserae</taxon>
        <taxon>Anseriformes</taxon>
        <taxon>Anatidae</taxon>
        <taxon>Anatinae</taxon>
        <taxon>Cairina</taxon>
    </lineage>
</organism>
<reference evidence="6" key="2">
    <citation type="submission" date="2025-08" db="UniProtKB">
        <authorList>
            <consortium name="Ensembl"/>
        </authorList>
    </citation>
    <scope>IDENTIFICATION</scope>
</reference>
<dbReference type="PANTHER" id="PTHR15502">
    <property type="entry name" value="CALCINEURIN-BINDING PROTEIN CABIN 1-RELATED"/>
    <property type="match status" value="1"/>
</dbReference>
<dbReference type="InterPro" id="IPR019734">
    <property type="entry name" value="TPR_rpt"/>
</dbReference>
<feature type="compositionally biased region" description="Basic and acidic residues" evidence="4">
    <location>
        <begin position="312"/>
        <end position="321"/>
    </location>
</feature>
<feature type="compositionally biased region" description="Basic and acidic residues" evidence="4">
    <location>
        <begin position="1611"/>
        <end position="1620"/>
    </location>
</feature>
<reference evidence="6" key="1">
    <citation type="submission" date="2018-09" db="EMBL/GenBank/DDBJ databases">
        <title>Common duck and Muscovy duck high density SNP chip.</title>
        <authorList>
            <person name="Vignal A."/>
            <person name="Thebault N."/>
            <person name="Warren W.C."/>
        </authorList>
    </citation>
    <scope>NUCLEOTIDE SEQUENCE [LARGE SCALE GENOMIC DNA]</scope>
</reference>
<feature type="compositionally biased region" description="Acidic residues" evidence="4">
    <location>
        <begin position="2109"/>
        <end position="2122"/>
    </location>
</feature>
<dbReference type="InterPro" id="IPR011990">
    <property type="entry name" value="TPR-like_helical_dom_sf"/>
</dbReference>
<keyword evidence="2" id="KW-0539">Nucleus</keyword>
<feature type="region of interest" description="Disordered" evidence="4">
    <location>
        <begin position="1599"/>
        <end position="1751"/>
    </location>
</feature>
<feature type="region of interest" description="Disordered" evidence="4">
    <location>
        <begin position="1245"/>
        <end position="1388"/>
    </location>
</feature>
<proteinExistence type="predicted"/>
<feature type="region of interest" description="Disordered" evidence="4">
    <location>
        <begin position="282"/>
        <end position="330"/>
    </location>
</feature>
<evidence type="ECO:0000256" key="1">
    <source>
        <dbReference type="ARBA" id="ARBA00004123"/>
    </source>
</evidence>
<feature type="compositionally biased region" description="Low complexity" evidence="4">
    <location>
        <begin position="2001"/>
        <end position="2018"/>
    </location>
</feature>
<dbReference type="Ensembl" id="ENSCMMT00000021495.1">
    <property type="protein sequence ID" value="ENSCMMP00000019577.1"/>
    <property type="gene ID" value="ENSCMMG00000010357.1"/>
</dbReference>
<dbReference type="GO" id="GO:0005634">
    <property type="term" value="C:nucleus"/>
    <property type="evidence" value="ECO:0007669"/>
    <property type="project" value="UniProtKB-SubCell"/>
</dbReference>
<feature type="compositionally biased region" description="Polar residues" evidence="4">
    <location>
        <begin position="1301"/>
        <end position="1325"/>
    </location>
</feature>
<feature type="compositionally biased region" description="Basic and acidic residues" evidence="4">
    <location>
        <begin position="1895"/>
        <end position="1904"/>
    </location>
</feature>
<feature type="repeat" description="TPR" evidence="3">
    <location>
        <begin position="72"/>
        <end position="105"/>
    </location>
</feature>
<feature type="repeat" description="TPR" evidence="3">
    <location>
        <begin position="106"/>
        <end position="139"/>
    </location>
</feature>
<sequence length="2122" mass="238623">GTFKSHKTQTKEAQEAEAFALYHKALDLQKHDRFEESAKAYHELLEIRLLREAVLSGDEKEGLKHPGLMLKYSTYKNLAQLAAQRDDLETAMEFYLEAVMLDSTDVNLWYKIGRVAIKLIRLPLARHAFEEGLRCNPDHWPCLDNLITVLYTLSDYTTCLYFICKALEKDCLYSKGLVLKEKIFEEQPCLRKDSLRMFLKWWCLGEALLAMYHHLTTCDPPRPSLGKRIDLSEYRDPVQHLIVSPTSTPVSVIQPTPVSTSAVVTVADPVLSYTPATTNFPSHSQNVLEPGATVGDISAGDKSKKGVKRRRITEDSGETAKRRSARVRNTKCKKEEKVDFQELLVKFLPSRLRKLDPEEEEDPFNNYEVQSEIKEENFQHVGPHRMSFDSTTFMESEKQDVHEFLLDNLNNGGILELMMRYLKVISQKFLVKWPPGLSEVVLSIYNSWRKHSSSLPNPLLRDSSNQHIKDMMLMSLSCMELQLDQWLLTKGKSSTVAPRNCPAASVNGRFGPDFPGIHFLGDLLQLSFASSQRDLFEEGWMEFVTRVYWLKARFLALQGDMEQALENYDICTEMLQSSTAMQAKADNECITIRLPNLHVDSVVSLEEIDKNLKSLERCQSLEEIQRLYEAGDYNAVVHLLHPTLCFNGFGRAKHLEFVTSIPERPAQLLLLQDSLLKLKDYKQCFECSEVALNEAIQQMMNMTAASAKEEWVATVTQLLTGIDGSLSSDSSILKDPSITPSLVRLTTNLIQIIDCSMAVQEEPKEPYVSSVLPWIILHRIIQHEEDAFRSLCQQQQQNQEEASPDTPMLPSSLMLLNTAHEYLGRRSWCCNSDGALLKFYVQVLEKELAASTSEDTHPYKEELETALEQCFYCLYGFPSKKSKARYLEEHSVQQVDLTWEDALFMFEYFKPKTLPEFDSYKTSTVSADLANLLKKTATIVPRTDKPMLSLDTVSAYIEGTCSKAPSLPDGADYSPPVVTELYYLLADYHFKNKEQSKAIKFYMHDICICPNRFDSWAGMALARASRIQDKLNSNELKSDGPIWKHSTPVLNCFKRALEIDSSNLSLWIEYGTISYALHSFASRQLKQWKTELPPEVVQQMEERRDSMLETAKLCFTSASRCEGDGDEEEWLIHYMLGKIAEKQKQPPVVYLLHYKQAAHYLHEEAARYPKKIHYHNPPELAMEALEVYFRLHASILKLVGKPDSGVDAEILVSFMKEASEGPFARGEEKNTPKAAEKEKACMIDEDSHSSAGTVPGPGTSLPSSSGPGLTSPPYTATPVDHDYVKCKKPRQQATPDERSQDSTAAVLSDSSSTQDMFNEPASSQDSLRKTYTEKRISTACADALMPSKETLGSTEEKRKSEELLESSESYHPAEPTGQKILLDPQPAAGNPTKAAVLLPSQWDCKKKAEPCGDSSEFPQGLPADLEEQRKFLTEQCIASFCLCLSRFPQHYKSLYRLAFLYTYSKTHKNLQWARDVLLGSTVPWQQLKHMPAQGLFCERNKTNFFNGIWRIPVDEIDRPGSFASHMDRSIVLLLNVLAQLKDYNTLLKVSSMLQRTPDQGKKYLRDADRQVLAQQAFVLTVKVLEDTLNDLTQSSNLASGRMTTDVSNKTSAEEGKDVLPKKQALSDGVVHSTENGVKEVTQGQIPNAMDILEHDDKNDKEIKELPRPGSVEPMDFDGYSNDPEKNDSSCKRGEPDRLQAGRNSKERAQESRTAELSLEELSISSKQQQATKGTVQAVPTEEPVQRSSRKRKLLEDVDSGKTLLLDAYRVWQQGQKVMAYDLGKIEKIMSETYMLIKQVDEEAALEQAVKFCQVHMGASAQKQVKMPTTPKHTKDTRESFFPVTPATLHPAPVNPDTVTPENLLRLNDLHPKSKPASSSSSSSSSASSSVPPSQESHRDTEHLRSQIAETAPSMSDLAREEEELEVPLEGLGFQQQESRLCQQMKMATVAPSPEPVCWQVESVTSTNSGHVCTQGRSFPCFSGNKWLSEYQSVGIDLQATSSSKPELSSSSQTLGSQQNKTDGTRVKTRVLPNMPKLFIPSSVTKFPPEITVTPPTPTLLSPKGSISEETKQKLKSAILSAQSAANVKKESLCQPALEILETSSQESSLESDTDEDDDYMDI</sequence>
<feature type="region of interest" description="Disordered" evidence="4">
    <location>
        <begin position="2001"/>
        <end position="2024"/>
    </location>
</feature>
<protein>
    <submittedName>
        <fullName evidence="6">Calcineurin binding protein 1</fullName>
    </submittedName>
</protein>
<feature type="compositionally biased region" description="Low complexity" evidence="4">
    <location>
        <begin position="1874"/>
        <end position="1893"/>
    </location>
</feature>
<accession>A0A8C3CHF4</accession>
<evidence type="ECO:0000256" key="4">
    <source>
        <dbReference type="SAM" id="MobiDB-lite"/>
    </source>
</evidence>
<feature type="compositionally biased region" description="Low complexity" evidence="4">
    <location>
        <begin position="1256"/>
        <end position="1273"/>
    </location>
</feature>
<evidence type="ECO:0000256" key="2">
    <source>
        <dbReference type="ARBA" id="ARBA00023242"/>
    </source>
</evidence>
<dbReference type="SMART" id="SM00028">
    <property type="entry name" value="TPR"/>
    <property type="match status" value="5"/>
</dbReference>
<feature type="region of interest" description="Disordered" evidence="4">
    <location>
        <begin position="2100"/>
        <end position="2122"/>
    </location>
</feature>
<evidence type="ECO:0000259" key="5">
    <source>
        <dbReference type="Pfam" id="PF09047"/>
    </source>
</evidence>
<feature type="region of interest" description="Disordered" evidence="4">
    <location>
        <begin position="1868"/>
        <end position="1904"/>
    </location>
</feature>
<evidence type="ECO:0000256" key="3">
    <source>
        <dbReference type="PROSITE-ProRule" id="PRU00339"/>
    </source>
</evidence>
<keyword evidence="7" id="KW-1185">Reference proteome</keyword>
<keyword evidence="3" id="KW-0802">TPR repeat</keyword>
<dbReference type="GO" id="GO:0031491">
    <property type="term" value="F:nucleosome binding"/>
    <property type="evidence" value="ECO:0007669"/>
    <property type="project" value="TreeGrafter"/>
</dbReference>
<feature type="compositionally biased region" description="Basic and acidic residues" evidence="4">
    <location>
        <begin position="1682"/>
        <end position="1713"/>
    </location>
</feature>
<dbReference type="CDD" id="cd13839">
    <property type="entry name" value="MEF2_binding"/>
    <property type="match status" value="1"/>
</dbReference>
<comment type="subcellular location">
    <subcellularLocation>
        <location evidence="1">Nucleus</location>
    </subcellularLocation>
</comment>
<dbReference type="Pfam" id="PF09047">
    <property type="entry name" value="MEF2_binding"/>
    <property type="match status" value="1"/>
</dbReference>